<sequence>MAGIVSFVGFLIFTFGLVVPVAFFMFYTAYSVFPILAAVEDLDASIYDSISIVVPRVVDEAEGPTRLGKDGGAKPLPVSTSLRSMTRLLYNSRRCFSFCRGYSWFFLFGIVKSLALGVCVKSPLLGFLAQILLPLAATHFHALWVHSVLSTSSRTMHAFQGRAVEAGKLFRTAGPPMALYLTSEAVVQRIMLQYYKGVGMKWEDFMPIAGMHFHKSFMFWMLLAVLTFFFVVPAYVVLVRAEASLLPSGEQTLVPLDPALEGISGDGVMALVGAWRSLKRPRVVNLVFLYIRMFMITVPVTFVLGFMDFAWYIVMAMDNWQF</sequence>
<comment type="caution">
    <text evidence="1">The sequence shown here is derived from an EMBL/GenBank/DDBJ whole genome shotgun (WGS) entry which is preliminary data.</text>
</comment>
<dbReference type="EMBL" id="CADEHS020000004">
    <property type="protein sequence ID" value="CAG9939605.1"/>
    <property type="molecule type" value="Genomic_DNA"/>
</dbReference>
<gene>
    <name evidence="1" type="ORF">CRV2_00009930</name>
</gene>
<evidence type="ECO:0000313" key="1">
    <source>
        <dbReference type="EMBL" id="CAG9939605.1"/>
    </source>
</evidence>
<reference evidence="1" key="1">
    <citation type="submission" date="2020-04" db="EMBL/GenBank/DDBJ databases">
        <authorList>
            <person name="Broberg M."/>
        </authorList>
    </citation>
    <scope>NUCLEOTIDE SEQUENCE</scope>
</reference>
<organism evidence="1 2">
    <name type="scientific">Clonostachys rosea f. rosea IK726</name>
    <dbReference type="NCBI Taxonomy" id="1349383"/>
    <lineage>
        <taxon>Eukaryota</taxon>
        <taxon>Fungi</taxon>
        <taxon>Dikarya</taxon>
        <taxon>Ascomycota</taxon>
        <taxon>Pezizomycotina</taxon>
        <taxon>Sordariomycetes</taxon>
        <taxon>Hypocreomycetidae</taxon>
        <taxon>Hypocreales</taxon>
        <taxon>Bionectriaceae</taxon>
        <taxon>Clonostachys</taxon>
    </lineage>
</organism>
<dbReference type="Proteomes" id="UP000836387">
    <property type="component" value="Unassembled WGS sequence"/>
</dbReference>
<accession>A0ACA9TFG5</accession>
<proteinExistence type="predicted"/>
<evidence type="ECO:0000313" key="2">
    <source>
        <dbReference type="Proteomes" id="UP000836387"/>
    </source>
</evidence>
<reference evidence="1" key="2">
    <citation type="submission" date="2021-10" db="EMBL/GenBank/DDBJ databases">
        <authorList>
            <person name="Piombo E."/>
        </authorList>
    </citation>
    <scope>NUCLEOTIDE SEQUENCE</scope>
</reference>
<protein>
    <submittedName>
        <fullName evidence="1">Uncharacterized protein</fullName>
    </submittedName>
</protein>
<keyword evidence="2" id="KW-1185">Reference proteome</keyword>
<name>A0ACA9TFG5_BIOOC</name>